<evidence type="ECO:0000256" key="2">
    <source>
        <dbReference type="SAM" id="SignalP"/>
    </source>
</evidence>
<name>A0A0E0EPX7_9ORYZ</name>
<feature type="chain" id="PRO_5002358593" description="DUF1618 domain-containing protein" evidence="2">
    <location>
        <begin position="33"/>
        <end position="242"/>
    </location>
</feature>
<evidence type="ECO:0000313" key="3">
    <source>
        <dbReference type="EnsemblPlants" id="OMERI09G01920.1"/>
    </source>
</evidence>
<dbReference type="EnsemblPlants" id="OMERI09G01920.1">
    <property type="protein sequence ID" value="OMERI09G01920.1"/>
    <property type="gene ID" value="OMERI09G01920"/>
</dbReference>
<evidence type="ECO:0000256" key="1">
    <source>
        <dbReference type="SAM" id="MobiDB-lite"/>
    </source>
</evidence>
<organism evidence="3">
    <name type="scientific">Oryza meridionalis</name>
    <dbReference type="NCBI Taxonomy" id="40149"/>
    <lineage>
        <taxon>Eukaryota</taxon>
        <taxon>Viridiplantae</taxon>
        <taxon>Streptophyta</taxon>
        <taxon>Embryophyta</taxon>
        <taxon>Tracheophyta</taxon>
        <taxon>Spermatophyta</taxon>
        <taxon>Magnoliopsida</taxon>
        <taxon>Liliopsida</taxon>
        <taxon>Poales</taxon>
        <taxon>Poaceae</taxon>
        <taxon>BOP clade</taxon>
        <taxon>Oryzoideae</taxon>
        <taxon>Oryzeae</taxon>
        <taxon>Oryzinae</taxon>
        <taxon>Oryza</taxon>
    </lineage>
</organism>
<keyword evidence="2" id="KW-0732">Signal</keyword>
<reference evidence="3" key="2">
    <citation type="submission" date="2018-05" db="EMBL/GenBank/DDBJ databases">
        <title>OmerRS3 (Oryza meridionalis Reference Sequence Version 3).</title>
        <authorList>
            <person name="Zhang J."/>
            <person name="Kudrna D."/>
            <person name="Lee S."/>
            <person name="Talag J."/>
            <person name="Welchert J."/>
            <person name="Wing R.A."/>
        </authorList>
    </citation>
    <scope>NUCLEOTIDE SEQUENCE [LARGE SCALE GENOMIC DNA]</scope>
    <source>
        <strain evidence="3">cv. OR44</strain>
    </source>
</reference>
<proteinExistence type="predicted"/>
<feature type="signal peptide" evidence="2">
    <location>
        <begin position="1"/>
        <end position="32"/>
    </location>
</feature>
<dbReference type="STRING" id="40149.A0A0E0EPX7"/>
<dbReference type="Proteomes" id="UP000008021">
    <property type="component" value="Chromosome 9"/>
</dbReference>
<dbReference type="Gramene" id="OMERI09G01920.1">
    <property type="protein sequence ID" value="OMERI09G01920.1"/>
    <property type="gene ID" value="OMERI09G01920"/>
</dbReference>
<accession>A0A0E0EPX7</accession>
<keyword evidence="4" id="KW-1185">Reference proteome</keyword>
<evidence type="ECO:0000313" key="4">
    <source>
        <dbReference type="Proteomes" id="UP000008021"/>
    </source>
</evidence>
<feature type="region of interest" description="Disordered" evidence="1">
    <location>
        <begin position="33"/>
        <end position="101"/>
    </location>
</feature>
<dbReference type="AlphaFoldDB" id="A0A0E0EPX7"/>
<feature type="compositionally biased region" description="Pro residues" evidence="1">
    <location>
        <begin position="82"/>
        <end position="91"/>
    </location>
</feature>
<sequence>MSVTRTAHVCPALRLSALRILSLSLSLSPVLCKTQKQTRERKTPRLARRSPPLGDGDAGQPLRLRGLPPPVAPPSLLLFHSPPRPLPPPHSGSPVPTKGDPPCPGAPTVVATFHPLTASSPRLSLDFLPDAADFELYDSHLGLLLLHHHNRPFLVCDPVSRRHARFHPPPLLYGRIVGAALLSREAEADDPGDGGLRFEAVRVAVDDDRPRAWVATHRDGVCSWRALPRSRDVAIEFDPHWP</sequence>
<reference evidence="3" key="1">
    <citation type="submission" date="2015-04" db="UniProtKB">
        <authorList>
            <consortium name="EnsemblPlants"/>
        </authorList>
    </citation>
    <scope>IDENTIFICATION</scope>
</reference>
<evidence type="ECO:0008006" key="5">
    <source>
        <dbReference type="Google" id="ProtNLM"/>
    </source>
</evidence>
<protein>
    <recommendedName>
        <fullName evidence="5">DUF1618 domain-containing protein</fullName>
    </recommendedName>
</protein>
<dbReference type="HOGENOM" id="CLU_1317313_0_0_1"/>